<evidence type="ECO:0000313" key="1">
    <source>
        <dbReference type="EMBL" id="MDP0399459.1"/>
    </source>
</evidence>
<protein>
    <submittedName>
        <fullName evidence="1">Uncharacterized protein</fullName>
    </submittedName>
</protein>
<gene>
    <name evidence="1" type="ORF">Q7X28_16155</name>
</gene>
<name>A0AA90SHZ8_9ACTN</name>
<keyword evidence="2" id="KW-1185">Reference proteome</keyword>
<sequence>MTSIIHYGGGVHGRRLQVVAALTAVAVGSAACGSSEGGAPASSSPPAAASHAAPAAAAGCAANPPALPANATTIDVPQATVTVDAPGSGDRRTVAVNPTRTSASTLFTNSLQVSMVANDPPSGGNRDVTLPIVAQPSCADPLESTLYFGAPTSTDAGMTKALAPQDGQIARMKLTPGGEVRSFTIAAPPGIATEAQAAFEQALLQTFLRAIPLPAEPVGAGATWTAIRKIRADSDLTQTMKVSLGGTVERPAVTAVIDEEPDGSVFRVPGSNTTLTIESYTSAGNGSATLDPALAVPVDGGVQLEGGRTLVGDDPARKLTQKTGSVYRWTAR</sequence>
<accession>A0AA90SHZ8</accession>
<dbReference type="Proteomes" id="UP001178281">
    <property type="component" value="Unassembled WGS sequence"/>
</dbReference>
<dbReference type="AlphaFoldDB" id="A0AA90SHZ8"/>
<comment type="caution">
    <text evidence="1">The sequence shown here is derived from an EMBL/GenBank/DDBJ whole genome shotgun (WGS) entry which is preliminary data.</text>
</comment>
<organism evidence="1 2">
    <name type="scientific">Tsukamurella strandjordii</name>
    <dbReference type="NCBI Taxonomy" id="147577"/>
    <lineage>
        <taxon>Bacteria</taxon>
        <taxon>Bacillati</taxon>
        <taxon>Actinomycetota</taxon>
        <taxon>Actinomycetes</taxon>
        <taxon>Mycobacteriales</taxon>
        <taxon>Tsukamurellaceae</taxon>
        <taxon>Tsukamurella</taxon>
    </lineage>
</organism>
<reference evidence="1" key="1">
    <citation type="submission" date="2023-08" db="EMBL/GenBank/DDBJ databases">
        <title>The draft genome of Tsukamurella strandjordii strain 050030.</title>
        <authorList>
            <person name="Zhao F."/>
            <person name="Feng Y."/>
            <person name="Zong Z."/>
        </authorList>
    </citation>
    <scope>NUCLEOTIDE SEQUENCE</scope>
    <source>
        <strain evidence="1">050030</strain>
    </source>
</reference>
<dbReference type="EMBL" id="JAUTIX010000006">
    <property type="protein sequence ID" value="MDP0399459.1"/>
    <property type="molecule type" value="Genomic_DNA"/>
</dbReference>
<proteinExistence type="predicted"/>
<dbReference type="RefSeq" id="WP_220655781.1">
    <property type="nucleotide sequence ID" value="NZ_BAAAII010000016.1"/>
</dbReference>
<evidence type="ECO:0000313" key="2">
    <source>
        <dbReference type="Proteomes" id="UP001178281"/>
    </source>
</evidence>